<dbReference type="EC" id="7.1.1.2" evidence="3"/>
<evidence type="ECO:0000256" key="1">
    <source>
        <dbReference type="ARBA" id="ARBA00004225"/>
    </source>
</evidence>
<evidence type="ECO:0000256" key="10">
    <source>
        <dbReference type="ARBA" id="ARBA00022989"/>
    </source>
</evidence>
<keyword evidence="7 16" id="KW-0812">Transmembrane</keyword>
<feature type="transmembrane region" description="Helical" evidence="16">
    <location>
        <begin position="21"/>
        <end position="44"/>
    </location>
</feature>
<evidence type="ECO:0000256" key="3">
    <source>
        <dbReference type="ARBA" id="ARBA00012944"/>
    </source>
</evidence>
<proteinExistence type="inferred from homology"/>
<evidence type="ECO:0000256" key="16">
    <source>
        <dbReference type="SAM" id="Phobius"/>
    </source>
</evidence>
<comment type="subcellular location">
    <subcellularLocation>
        <location evidence="1">Mitochondrion membrane</location>
        <topology evidence="1">Multi-pass membrane protein</topology>
    </subcellularLocation>
</comment>
<dbReference type="PANTHER" id="PTHR11435:SF1">
    <property type="entry name" value="NADH-UBIQUINONE OXIDOREDUCTASE CHAIN 6"/>
    <property type="match status" value="1"/>
</dbReference>
<evidence type="ECO:0000256" key="13">
    <source>
        <dbReference type="ARBA" id="ARBA00023136"/>
    </source>
</evidence>
<feature type="transmembrane region" description="Helical" evidence="16">
    <location>
        <begin position="50"/>
        <end position="71"/>
    </location>
</feature>
<keyword evidence="13 16" id="KW-0472">Membrane</keyword>
<evidence type="ECO:0000256" key="4">
    <source>
        <dbReference type="ARBA" id="ARBA00021095"/>
    </source>
</evidence>
<feature type="transmembrane region" description="Helical" evidence="16">
    <location>
        <begin position="83"/>
        <end position="102"/>
    </location>
</feature>
<accession>A0A345UBS6</accession>
<evidence type="ECO:0000256" key="7">
    <source>
        <dbReference type="ARBA" id="ARBA00022692"/>
    </source>
</evidence>
<dbReference type="GO" id="GO:0031966">
    <property type="term" value="C:mitochondrial membrane"/>
    <property type="evidence" value="ECO:0007669"/>
    <property type="project" value="UniProtKB-SubCell"/>
</dbReference>
<evidence type="ECO:0000313" key="17">
    <source>
        <dbReference type="EMBL" id="AXI97912.1"/>
    </source>
</evidence>
<keyword evidence="6" id="KW-0679">Respiratory chain</keyword>
<comment type="catalytic activity">
    <reaction evidence="15">
        <text>a ubiquinone + NADH + 5 H(+)(in) = a ubiquinol + NAD(+) + 4 H(+)(out)</text>
        <dbReference type="Rhea" id="RHEA:29091"/>
        <dbReference type="Rhea" id="RHEA-COMP:9565"/>
        <dbReference type="Rhea" id="RHEA-COMP:9566"/>
        <dbReference type="ChEBI" id="CHEBI:15378"/>
        <dbReference type="ChEBI" id="CHEBI:16389"/>
        <dbReference type="ChEBI" id="CHEBI:17976"/>
        <dbReference type="ChEBI" id="CHEBI:57540"/>
        <dbReference type="ChEBI" id="CHEBI:57945"/>
        <dbReference type="EC" id="7.1.1.2"/>
    </reaction>
</comment>
<geneLocation type="mitochondrion" evidence="17"/>
<gene>
    <name evidence="17" type="primary">Nad6</name>
</gene>
<comment type="similarity">
    <text evidence="2">Belongs to the complex I subunit 6 family.</text>
</comment>
<evidence type="ECO:0000256" key="2">
    <source>
        <dbReference type="ARBA" id="ARBA00005698"/>
    </source>
</evidence>
<evidence type="ECO:0000256" key="9">
    <source>
        <dbReference type="ARBA" id="ARBA00022982"/>
    </source>
</evidence>
<keyword evidence="5" id="KW-0813">Transport</keyword>
<organism evidence="17">
    <name type="scientific">Aristeus virilis</name>
    <dbReference type="NCBI Taxonomy" id="516883"/>
    <lineage>
        <taxon>Eukaryota</taxon>
        <taxon>Metazoa</taxon>
        <taxon>Ecdysozoa</taxon>
        <taxon>Arthropoda</taxon>
        <taxon>Crustacea</taxon>
        <taxon>Multicrustacea</taxon>
        <taxon>Malacostraca</taxon>
        <taxon>Eumalacostraca</taxon>
        <taxon>Eucarida</taxon>
        <taxon>Decapoda</taxon>
        <taxon>Dendrobranchiata</taxon>
        <taxon>Penaeoidea</taxon>
        <taxon>Aristeidae</taxon>
        <taxon>Aristeus</taxon>
    </lineage>
</organism>
<evidence type="ECO:0000256" key="8">
    <source>
        <dbReference type="ARBA" id="ARBA00022967"/>
    </source>
</evidence>
<dbReference type="InterPro" id="IPR050269">
    <property type="entry name" value="ComplexI_Subunit6"/>
</dbReference>
<keyword evidence="11" id="KW-0520">NAD</keyword>
<dbReference type="GO" id="GO:0008137">
    <property type="term" value="F:NADH dehydrogenase (ubiquinone) activity"/>
    <property type="evidence" value="ECO:0007669"/>
    <property type="project" value="UniProtKB-EC"/>
</dbReference>
<dbReference type="AlphaFoldDB" id="A0A345UBS6"/>
<evidence type="ECO:0000256" key="5">
    <source>
        <dbReference type="ARBA" id="ARBA00022448"/>
    </source>
</evidence>
<dbReference type="EMBL" id="MG582605">
    <property type="protein sequence ID" value="AXI97912.1"/>
    <property type="molecule type" value="Genomic_DNA"/>
</dbReference>
<keyword evidence="8" id="KW-1278">Translocase</keyword>
<keyword evidence="9" id="KW-0249">Electron transport</keyword>
<evidence type="ECO:0000256" key="11">
    <source>
        <dbReference type="ARBA" id="ARBA00023027"/>
    </source>
</evidence>
<name>A0A345UBS6_9EUCA</name>
<evidence type="ECO:0000256" key="12">
    <source>
        <dbReference type="ARBA" id="ARBA00023128"/>
    </source>
</evidence>
<sequence>MSLTIMFSPIIIISALLFTRLLHPLAMGLSLLVQTMMICVVAGLSMKSFWFSYILFLIFLGGMLVLFIYVASLASNETFSFSGVFSTITIMTVSASVLLLFIDSLTLNLPAVVSQPCTMSNEIFSSTPSLLSSIYNNTTMNLTLFIVLYLLLTLIAVVKITNTFFGPLRLSS</sequence>
<keyword evidence="10 16" id="KW-1133">Transmembrane helix</keyword>
<protein>
    <recommendedName>
        <fullName evidence="4">NADH-ubiquinone oxidoreductase chain 6</fullName>
        <ecNumber evidence="3">7.1.1.2</ecNumber>
    </recommendedName>
    <alternativeName>
        <fullName evidence="14">NADH dehydrogenase subunit 6</fullName>
    </alternativeName>
</protein>
<evidence type="ECO:0000256" key="14">
    <source>
        <dbReference type="ARBA" id="ARBA00031019"/>
    </source>
</evidence>
<evidence type="ECO:0000256" key="15">
    <source>
        <dbReference type="ARBA" id="ARBA00049551"/>
    </source>
</evidence>
<reference evidence="17" key="2">
    <citation type="journal article" date="2018" name="Zool. Scr.">
        <title>Phylogeny and evolution of Penaeoidea (Crustacea: Decapoda) inferred from complete mitochondrial genomes.</title>
        <authorList>
            <person name="Cheng J."/>
            <person name="Chan T.-Y."/>
            <person name="Zhang N."/>
            <person name="Sun S."/>
            <person name="Sha Z.-L."/>
        </authorList>
    </citation>
    <scope>NUCLEOTIDE SEQUENCE</scope>
</reference>
<keyword evidence="12 17" id="KW-0496">Mitochondrion</keyword>
<feature type="transmembrane region" description="Helical" evidence="16">
    <location>
        <begin position="142"/>
        <end position="165"/>
    </location>
</feature>
<dbReference type="PANTHER" id="PTHR11435">
    <property type="entry name" value="NADH UBIQUINONE OXIDOREDUCTASE SUBUNIT ND6"/>
    <property type="match status" value="1"/>
</dbReference>
<evidence type="ECO:0000256" key="6">
    <source>
        <dbReference type="ARBA" id="ARBA00022660"/>
    </source>
</evidence>
<reference evidence="17" key="1">
    <citation type="submission" date="2017-11" db="EMBL/GenBank/DDBJ databases">
        <authorList>
            <person name="Han C.G."/>
        </authorList>
    </citation>
    <scope>NUCLEOTIDE SEQUENCE</scope>
</reference>